<dbReference type="GO" id="GO:0008270">
    <property type="term" value="F:zinc ion binding"/>
    <property type="evidence" value="ECO:0007669"/>
    <property type="project" value="UniProtKB-KW"/>
</dbReference>
<evidence type="ECO:0000256" key="4">
    <source>
        <dbReference type="ARBA" id="ARBA00012483"/>
    </source>
</evidence>
<evidence type="ECO:0000256" key="7">
    <source>
        <dbReference type="ARBA" id="ARBA00022771"/>
    </source>
</evidence>
<evidence type="ECO:0000256" key="3">
    <source>
        <dbReference type="ARBA" id="ARBA00004906"/>
    </source>
</evidence>
<dbReference type="InterPro" id="IPR013083">
    <property type="entry name" value="Znf_RING/FYVE/PHD"/>
</dbReference>
<dbReference type="GO" id="GO:0061630">
    <property type="term" value="F:ubiquitin protein ligase activity"/>
    <property type="evidence" value="ECO:0007669"/>
    <property type="project" value="UniProtKB-EC"/>
</dbReference>
<dbReference type="EC" id="2.3.2.27" evidence="4"/>
<evidence type="ECO:0000259" key="13">
    <source>
        <dbReference type="PROSITE" id="PS50089"/>
    </source>
</evidence>
<evidence type="ECO:0000313" key="14">
    <source>
        <dbReference type="EMBL" id="KAH7283320.1"/>
    </source>
</evidence>
<keyword evidence="9" id="KW-0862">Zinc</keyword>
<dbReference type="OMA" id="ICFDSAR"/>
<evidence type="ECO:0000256" key="9">
    <source>
        <dbReference type="ARBA" id="ARBA00022833"/>
    </source>
</evidence>
<evidence type="ECO:0000313" key="15">
    <source>
        <dbReference type="Proteomes" id="UP000825935"/>
    </source>
</evidence>
<accession>A0A8T2QIA9</accession>
<evidence type="ECO:0000256" key="10">
    <source>
        <dbReference type="ARBA" id="ARBA00023136"/>
    </source>
</evidence>
<evidence type="ECO:0000256" key="5">
    <source>
        <dbReference type="ARBA" id="ARBA00022679"/>
    </source>
</evidence>
<feature type="domain" description="RING-type" evidence="13">
    <location>
        <begin position="10"/>
        <end position="54"/>
    </location>
</feature>
<comment type="caution">
    <text evidence="14">The sequence shown here is derived from an EMBL/GenBank/DDBJ whole genome shotgun (WGS) entry which is preliminary data.</text>
</comment>
<comment type="pathway">
    <text evidence="3">Protein modification; protein ubiquitination.</text>
</comment>
<dbReference type="InterPro" id="IPR045103">
    <property type="entry name" value="RNF5/RNF185-like"/>
</dbReference>
<dbReference type="EMBL" id="CM035439">
    <property type="protein sequence ID" value="KAH7283320.1"/>
    <property type="molecule type" value="Genomic_DNA"/>
</dbReference>
<dbReference type="Gene3D" id="3.30.40.10">
    <property type="entry name" value="Zinc/RING finger domain, C3HC4 (zinc finger)"/>
    <property type="match status" value="1"/>
</dbReference>
<keyword evidence="15" id="KW-1185">Reference proteome</keyword>
<dbReference type="OrthoDB" id="6270329at2759"/>
<dbReference type="InterPro" id="IPR001841">
    <property type="entry name" value="Znf_RING"/>
</dbReference>
<dbReference type="SUPFAM" id="SSF57850">
    <property type="entry name" value="RING/U-box"/>
    <property type="match status" value="1"/>
</dbReference>
<dbReference type="GO" id="GO:0005783">
    <property type="term" value="C:endoplasmic reticulum"/>
    <property type="evidence" value="ECO:0007669"/>
    <property type="project" value="InterPro"/>
</dbReference>
<dbReference type="SMART" id="SM00184">
    <property type="entry name" value="RING"/>
    <property type="match status" value="1"/>
</dbReference>
<gene>
    <name evidence="14" type="ORF">KP509_34G001100</name>
</gene>
<evidence type="ECO:0000256" key="12">
    <source>
        <dbReference type="SAM" id="MobiDB-lite"/>
    </source>
</evidence>
<dbReference type="PANTHER" id="PTHR12313">
    <property type="entry name" value="E3 UBIQUITIN-PROTEIN LIGASE RNF5-RELATED"/>
    <property type="match status" value="1"/>
</dbReference>
<protein>
    <recommendedName>
        <fullName evidence="4">RING-type E3 ubiquitin transferase</fullName>
        <ecNumber evidence="4">2.3.2.27</ecNumber>
    </recommendedName>
</protein>
<comment type="catalytic activity">
    <reaction evidence="1">
        <text>S-ubiquitinyl-[E2 ubiquitin-conjugating enzyme]-L-cysteine + [acceptor protein]-L-lysine = [E2 ubiquitin-conjugating enzyme]-L-cysteine + N(6)-ubiquitinyl-[acceptor protein]-L-lysine.</text>
        <dbReference type="EC" id="2.3.2.27"/>
    </reaction>
</comment>
<keyword evidence="7 11" id="KW-0863">Zinc-finger</keyword>
<keyword evidence="10" id="KW-0472">Membrane</keyword>
<dbReference type="Pfam" id="PF13639">
    <property type="entry name" value="zf-RING_2"/>
    <property type="match status" value="1"/>
</dbReference>
<evidence type="ECO:0000256" key="11">
    <source>
        <dbReference type="PROSITE-ProRule" id="PRU00175"/>
    </source>
</evidence>
<dbReference type="PROSITE" id="PS50089">
    <property type="entry name" value="ZF_RING_2"/>
    <property type="match status" value="1"/>
</dbReference>
<organism evidence="14 15">
    <name type="scientific">Ceratopteris richardii</name>
    <name type="common">Triangle waterfern</name>
    <dbReference type="NCBI Taxonomy" id="49495"/>
    <lineage>
        <taxon>Eukaryota</taxon>
        <taxon>Viridiplantae</taxon>
        <taxon>Streptophyta</taxon>
        <taxon>Embryophyta</taxon>
        <taxon>Tracheophyta</taxon>
        <taxon>Polypodiopsida</taxon>
        <taxon>Polypodiidae</taxon>
        <taxon>Polypodiales</taxon>
        <taxon>Pteridineae</taxon>
        <taxon>Pteridaceae</taxon>
        <taxon>Parkerioideae</taxon>
        <taxon>Ceratopteris</taxon>
    </lineage>
</organism>
<dbReference type="Proteomes" id="UP000825935">
    <property type="component" value="Chromosome 34"/>
</dbReference>
<reference evidence="14" key="1">
    <citation type="submission" date="2021-08" db="EMBL/GenBank/DDBJ databases">
        <title>WGS assembly of Ceratopteris richardii.</title>
        <authorList>
            <person name="Marchant D.B."/>
            <person name="Chen G."/>
            <person name="Jenkins J."/>
            <person name="Shu S."/>
            <person name="Leebens-Mack J."/>
            <person name="Grimwood J."/>
            <person name="Schmutz J."/>
            <person name="Soltis P."/>
            <person name="Soltis D."/>
            <person name="Chen Z.-H."/>
        </authorList>
    </citation>
    <scope>NUCLEOTIDE SEQUENCE</scope>
    <source>
        <strain evidence="14">Whitten #5841</strain>
        <tissue evidence="14">Leaf</tissue>
    </source>
</reference>
<evidence type="ECO:0000256" key="2">
    <source>
        <dbReference type="ARBA" id="ARBA00004308"/>
    </source>
</evidence>
<keyword evidence="5" id="KW-0808">Transferase</keyword>
<dbReference type="PROSITE" id="PS00518">
    <property type="entry name" value="ZF_RING_1"/>
    <property type="match status" value="1"/>
</dbReference>
<name>A0A8T2QIA9_CERRI</name>
<comment type="subcellular location">
    <subcellularLocation>
        <location evidence="2">Endomembrane system</location>
    </subcellularLocation>
</comment>
<evidence type="ECO:0000256" key="6">
    <source>
        <dbReference type="ARBA" id="ARBA00022723"/>
    </source>
</evidence>
<proteinExistence type="predicted"/>
<feature type="region of interest" description="Disordered" evidence="12">
    <location>
        <begin position="64"/>
        <end position="93"/>
    </location>
</feature>
<dbReference type="AlphaFoldDB" id="A0A8T2QIA9"/>
<keyword evidence="6" id="KW-0479">Metal-binding</keyword>
<keyword evidence="8" id="KW-0833">Ubl conjugation pathway</keyword>
<sequence>MATVNKAFMCAICKRDRLPRSPVVARCGHLFCWRCIYQWMSTSLNNGQNCPVCKCRPSRAELTPIYTSSSTSDGEEDREEPSEDEVRIPERPKAHRLTAAEYAATNRTAASGSQRIYLPMTTALQGVETLALHIVNHYLGDGLWEQQMDARILRESSDRNRETTE</sequence>
<dbReference type="GO" id="GO:0006511">
    <property type="term" value="P:ubiquitin-dependent protein catabolic process"/>
    <property type="evidence" value="ECO:0007669"/>
    <property type="project" value="InterPro"/>
</dbReference>
<evidence type="ECO:0000256" key="8">
    <source>
        <dbReference type="ARBA" id="ARBA00022786"/>
    </source>
</evidence>
<dbReference type="InterPro" id="IPR017907">
    <property type="entry name" value="Znf_RING_CS"/>
</dbReference>
<evidence type="ECO:0000256" key="1">
    <source>
        <dbReference type="ARBA" id="ARBA00000900"/>
    </source>
</evidence>
<feature type="compositionally biased region" description="Acidic residues" evidence="12">
    <location>
        <begin position="73"/>
        <end position="83"/>
    </location>
</feature>